<evidence type="ECO:0000313" key="2">
    <source>
        <dbReference type="EMBL" id="QLG71354.1"/>
    </source>
</evidence>
<dbReference type="InterPro" id="IPR047575">
    <property type="entry name" value="Sm"/>
</dbReference>
<dbReference type="RefSeq" id="XP_037143082.1">
    <property type="nucleotide sequence ID" value="XM_037287187.1"/>
</dbReference>
<dbReference type="InterPro" id="IPR010920">
    <property type="entry name" value="LSM_dom_sf"/>
</dbReference>
<dbReference type="GeneID" id="59235015"/>
<evidence type="ECO:0000259" key="1">
    <source>
        <dbReference type="PROSITE" id="PS52002"/>
    </source>
</evidence>
<evidence type="ECO:0000313" key="3">
    <source>
        <dbReference type="Proteomes" id="UP000509704"/>
    </source>
</evidence>
<dbReference type="Gene3D" id="2.30.30.100">
    <property type="match status" value="1"/>
</dbReference>
<dbReference type="GO" id="GO:0031417">
    <property type="term" value="C:NatC complex"/>
    <property type="evidence" value="ECO:0007669"/>
    <property type="project" value="InterPro"/>
</dbReference>
<dbReference type="CDD" id="cd06168">
    <property type="entry name" value="LSMD1"/>
    <property type="match status" value="1"/>
</dbReference>
<dbReference type="EMBL" id="CP058605">
    <property type="protein sequence ID" value="QLG71354.1"/>
    <property type="molecule type" value="Genomic_DNA"/>
</dbReference>
<dbReference type="InterPro" id="IPR034110">
    <property type="entry name" value="LSMD1_Sm"/>
</dbReference>
<dbReference type="PROSITE" id="PS52002">
    <property type="entry name" value="SM"/>
    <property type="match status" value="1"/>
</dbReference>
<protein>
    <recommendedName>
        <fullName evidence="1">Sm domain-containing protein</fullName>
    </recommendedName>
</protein>
<dbReference type="GO" id="GO:0003723">
    <property type="term" value="F:RNA binding"/>
    <property type="evidence" value="ECO:0007669"/>
    <property type="project" value="InterPro"/>
</dbReference>
<dbReference type="AlphaFoldDB" id="A0A7H9AYZ4"/>
<dbReference type="OrthoDB" id="368909at2759"/>
<dbReference type="SUPFAM" id="SSF50182">
    <property type="entry name" value="Sm-like ribonucleoproteins"/>
    <property type="match status" value="1"/>
</dbReference>
<reference evidence="2 3" key="1">
    <citation type="submission" date="2020-07" db="EMBL/GenBank/DDBJ databases">
        <title>The yeast mating-type switching endonuclease HO is a domesticated member of an unorthodox homing genetic element family.</title>
        <authorList>
            <person name="Coughlan A.Y."/>
            <person name="Lombardi L."/>
            <person name="Braun-Galleani S."/>
            <person name="Martos A.R."/>
            <person name="Galeote V."/>
            <person name="Bigey F."/>
            <person name="Dequin S."/>
            <person name="Byrne K.P."/>
            <person name="Wolfe K.H."/>
        </authorList>
    </citation>
    <scope>NUCLEOTIDE SEQUENCE [LARGE SCALE GENOMIC DNA]</scope>
    <source>
        <strain evidence="2 3">NRRL Y-6702</strain>
    </source>
</reference>
<accession>A0A7H9AYZ4</accession>
<dbReference type="InterPro" id="IPR001163">
    <property type="entry name" value="Sm_dom_euk/arc"/>
</dbReference>
<keyword evidence="3" id="KW-1185">Reference proteome</keyword>
<gene>
    <name evidence="2" type="ORF">HG535_0B03940</name>
</gene>
<proteinExistence type="predicted"/>
<organism evidence="2 3">
    <name type="scientific">Zygotorulaspora mrakii</name>
    <name type="common">Zygosaccharomyces mrakii</name>
    <dbReference type="NCBI Taxonomy" id="42260"/>
    <lineage>
        <taxon>Eukaryota</taxon>
        <taxon>Fungi</taxon>
        <taxon>Dikarya</taxon>
        <taxon>Ascomycota</taxon>
        <taxon>Saccharomycotina</taxon>
        <taxon>Saccharomycetes</taxon>
        <taxon>Saccharomycetales</taxon>
        <taxon>Saccharomycetaceae</taxon>
        <taxon>Zygotorulaspora</taxon>
    </lineage>
</organism>
<dbReference type="Pfam" id="PF01423">
    <property type="entry name" value="LSM"/>
    <property type="match status" value="1"/>
</dbReference>
<feature type="domain" description="Sm" evidence="1">
    <location>
        <begin position="1"/>
        <end position="73"/>
    </location>
</feature>
<dbReference type="SMART" id="SM00651">
    <property type="entry name" value="Sm"/>
    <property type="match status" value="1"/>
</dbReference>
<dbReference type="KEGG" id="zmk:HG535_0B03940"/>
<sequence length="89" mass="10148">MEKLQLYDFIGSTLYINLGNDRILRGTLMAVDAQLNLLLDHVRERNGGQSERLMGLVSVPEQTVKSIKITEQSLNHICQLKQDLLRQIV</sequence>
<dbReference type="Proteomes" id="UP000509704">
    <property type="component" value="Chromosome 2"/>
</dbReference>
<name>A0A7H9AYZ4_ZYGMR</name>